<feature type="region of interest" description="Disordered" evidence="1">
    <location>
        <begin position="264"/>
        <end position="288"/>
    </location>
</feature>
<reference evidence="2" key="1">
    <citation type="submission" date="2014-11" db="EMBL/GenBank/DDBJ databases">
        <authorList>
            <person name="Otto D Thomas"/>
            <person name="Naeem Raeece"/>
        </authorList>
    </citation>
    <scope>NUCLEOTIDE SEQUENCE</scope>
</reference>
<dbReference type="VEuPathDB" id="CryptoDB:Cvel_12661"/>
<dbReference type="AlphaFoldDB" id="A0A0G4IAV1"/>
<sequence length="306" mass="32492">MIFENRVTSGTVDKVLSERLEDMHVEVAEKLRTKPDYRRMRRISCMDDLVAEINCSSVTFGLYSPQPVRRYRRAMTVDAPTTTGPMPPPPQNSPKSLLSIAMKGNEADKDSDDDSDRHFDVSAGSILHGLGMGCEQESSGGSPTSPTSPTSRFPSVPLSPHRPPSPRHSKVGGGGGRCIETTMPPHLSAGSPVWSQSAGSPDISHSIGSPSASPSAPPSGIGSPSRIRASRFIWKGFATTVGSGPLPSLPLSPESPQVADACTQQEGGTGVGGQHREEEKMVSKGTVARRRSSILDELAGRRLSRG</sequence>
<feature type="compositionally biased region" description="Low complexity" evidence="1">
    <location>
        <begin position="203"/>
        <end position="224"/>
    </location>
</feature>
<feature type="region of interest" description="Disordered" evidence="1">
    <location>
        <begin position="78"/>
        <end position="97"/>
    </location>
</feature>
<accession>A0A0G4IAV1</accession>
<organism evidence="2">
    <name type="scientific">Chromera velia CCMP2878</name>
    <dbReference type="NCBI Taxonomy" id="1169474"/>
    <lineage>
        <taxon>Eukaryota</taxon>
        <taxon>Sar</taxon>
        <taxon>Alveolata</taxon>
        <taxon>Colpodellida</taxon>
        <taxon>Chromeraceae</taxon>
        <taxon>Chromera</taxon>
    </lineage>
</organism>
<evidence type="ECO:0000313" key="2">
    <source>
        <dbReference type="EMBL" id="CEM54283.1"/>
    </source>
</evidence>
<dbReference type="EMBL" id="CDMZ01005772">
    <property type="protein sequence ID" value="CEM54283.1"/>
    <property type="molecule type" value="Genomic_DNA"/>
</dbReference>
<name>A0A0G4IAV1_9ALVE</name>
<feature type="compositionally biased region" description="Low complexity" evidence="1">
    <location>
        <begin position="138"/>
        <end position="159"/>
    </location>
</feature>
<proteinExistence type="predicted"/>
<gene>
    <name evidence="2" type="ORF">Cvel_12661</name>
</gene>
<feature type="region of interest" description="Disordered" evidence="1">
    <location>
        <begin position="130"/>
        <end position="224"/>
    </location>
</feature>
<evidence type="ECO:0000256" key="1">
    <source>
        <dbReference type="SAM" id="MobiDB-lite"/>
    </source>
</evidence>
<protein>
    <submittedName>
        <fullName evidence="2">Uncharacterized protein</fullName>
    </submittedName>
</protein>